<feature type="chain" id="PRO_5047424898" evidence="7">
    <location>
        <begin position="25"/>
        <end position="640"/>
    </location>
</feature>
<dbReference type="PROSITE" id="PS51892">
    <property type="entry name" value="SUBTILASE"/>
    <property type="match status" value="1"/>
</dbReference>
<keyword evidence="3 7" id="KW-0732">Signal</keyword>
<dbReference type="Proteomes" id="UP001629059">
    <property type="component" value="Unassembled WGS sequence"/>
</dbReference>
<dbReference type="InterPro" id="IPR026444">
    <property type="entry name" value="Secre_tail"/>
</dbReference>
<dbReference type="CDD" id="cd04842">
    <property type="entry name" value="Peptidases_S8_Kp43_protease"/>
    <property type="match status" value="1"/>
</dbReference>
<gene>
    <name evidence="10" type="ORF">ABS768_14060</name>
</gene>
<keyword evidence="4" id="KW-0378">Hydrolase</keyword>
<evidence type="ECO:0000256" key="6">
    <source>
        <dbReference type="PROSITE-ProRule" id="PRU01240"/>
    </source>
</evidence>
<dbReference type="InterPro" id="IPR023828">
    <property type="entry name" value="Peptidase_S8_Ser-AS"/>
</dbReference>
<keyword evidence="2" id="KW-0645">Protease</keyword>
<feature type="domain" description="Secretion system C-terminal sorting" evidence="9">
    <location>
        <begin position="568"/>
        <end position="639"/>
    </location>
</feature>
<dbReference type="Gene3D" id="3.40.50.200">
    <property type="entry name" value="Peptidase S8/S53 domain"/>
    <property type="match status" value="1"/>
</dbReference>
<accession>A0ABW8YEI3</accession>
<evidence type="ECO:0000313" key="10">
    <source>
        <dbReference type="EMBL" id="MFL9838631.1"/>
    </source>
</evidence>
<proteinExistence type="inferred from homology"/>
<comment type="caution">
    <text evidence="10">The sequence shown here is derived from an EMBL/GenBank/DDBJ whole genome shotgun (WGS) entry which is preliminary data.</text>
</comment>
<evidence type="ECO:0000256" key="3">
    <source>
        <dbReference type="ARBA" id="ARBA00022729"/>
    </source>
</evidence>
<dbReference type="InterPro" id="IPR034058">
    <property type="entry name" value="TagA/B/C/D_pept_dom"/>
</dbReference>
<evidence type="ECO:0000256" key="2">
    <source>
        <dbReference type="ARBA" id="ARBA00022670"/>
    </source>
</evidence>
<evidence type="ECO:0000256" key="1">
    <source>
        <dbReference type="ARBA" id="ARBA00011073"/>
    </source>
</evidence>
<keyword evidence="5" id="KW-0720">Serine protease</keyword>
<dbReference type="InterPro" id="IPR008979">
    <property type="entry name" value="Galactose-bd-like_sf"/>
</dbReference>
<dbReference type="PRINTS" id="PR00723">
    <property type="entry name" value="SUBTILISIN"/>
</dbReference>
<keyword evidence="11" id="KW-1185">Reference proteome</keyword>
<dbReference type="EMBL" id="JBELQB010000011">
    <property type="protein sequence ID" value="MFL9838631.1"/>
    <property type="molecule type" value="Genomic_DNA"/>
</dbReference>
<dbReference type="Pfam" id="PF00082">
    <property type="entry name" value="Peptidase_S8"/>
    <property type="match status" value="1"/>
</dbReference>
<dbReference type="Gene3D" id="2.60.120.380">
    <property type="match status" value="1"/>
</dbReference>
<dbReference type="PANTHER" id="PTHR43399">
    <property type="entry name" value="SUBTILISIN-RELATED"/>
    <property type="match status" value="1"/>
</dbReference>
<name>A0ABW8YEI3_9FLAO</name>
<organism evidence="10 11">
    <name type="scientific">Flavobacterium rhizophilum</name>
    <dbReference type="NCBI Taxonomy" id="3163296"/>
    <lineage>
        <taxon>Bacteria</taxon>
        <taxon>Pseudomonadati</taxon>
        <taxon>Bacteroidota</taxon>
        <taxon>Flavobacteriia</taxon>
        <taxon>Flavobacteriales</taxon>
        <taxon>Flavobacteriaceae</taxon>
        <taxon>Flavobacterium</taxon>
    </lineage>
</organism>
<reference evidence="10 11" key="1">
    <citation type="submission" date="2024-06" db="EMBL/GenBank/DDBJ databases">
        <authorList>
            <person name="Kaempfer P."/>
            <person name="Viver T."/>
        </authorList>
    </citation>
    <scope>NUCLEOTIDE SEQUENCE [LARGE SCALE GENOMIC DNA]</scope>
    <source>
        <strain evidence="10 11">ST-75</strain>
    </source>
</reference>
<evidence type="ECO:0000256" key="7">
    <source>
        <dbReference type="SAM" id="SignalP"/>
    </source>
</evidence>
<dbReference type="PANTHER" id="PTHR43399:SF4">
    <property type="entry name" value="CELL WALL-ASSOCIATED PROTEASE"/>
    <property type="match status" value="1"/>
</dbReference>
<dbReference type="PROSITE" id="PS00138">
    <property type="entry name" value="SUBTILASE_SER"/>
    <property type="match status" value="1"/>
</dbReference>
<dbReference type="SUPFAM" id="SSF52743">
    <property type="entry name" value="Subtilisin-like"/>
    <property type="match status" value="1"/>
</dbReference>
<dbReference type="InterPro" id="IPR000209">
    <property type="entry name" value="Peptidase_S8/S53_dom"/>
</dbReference>
<dbReference type="InterPro" id="IPR051048">
    <property type="entry name" value="Peptidase_S8/S53_subtilisin"/>
</dbReference>
<dbReference type="RefSeq" id="WP_408075576.1">
    <property type="nucleotide sequence ID" value="NZ_JBELQB010000011.1"/>
</dbReference>
<sequence>MKKNTVSALMLLSVGLMAGFSASAQSTPEQRAKIVSHYNQAEVKKVIEGLEEENLRSYERALELAEVNGWPLKVTNKNGVVARLMGVTSHDEPIYKAPDNNLGQKSSAATSMVTHIRTGGDMGLDLNGSGMLLGMWEIEGCLDDHEQLVGRVTIGDNASFNEEDFEASGHATHVAGTLIGSGDGDIGARGLAYQADLLAYEASFDNNEALSAATDPNVALLVSNHSYGIPLENAAGWMPGAYSSESRAWDLIHYAAPYYQAVISAGNDREGETSDLLIGNKTSKNAIVVAAVKGVRDILADRDVNDISMTSFSSYGPTDDKRVKPDIAMKGEGVYSSYPTAGGGSGYATLQGTSMASPGVAGTLILLQEHYYDTNEEYMRAATLKALMINTADEAGSWDGPDHKFGWGVINAQRAVEVINNNGVSSLIEENVLDNGGVYTKQVTAQGDQPLKVTVVWTDPAAAALEQANQNNPRLINDIDVRVMKAGGILPTFPWKLSSNVILPAVRSDNDRDNVEYVELTDVTPGVYTITINHKGNLSGGSQAYSLVVNGITDELNVVDNQFNKVAIYPNPASDVINIDMGALGQPSEGSVIMYDLQGRIVRQFDSVVNAVDVSSLNAGMYVLNINYDGYTETKKVIVK</sequence>
<comment type="caution">
    <text evidence="6">Lacks conserved residue(s) required for the propagation of feature annotation.</text>
</comment>
<evidence type="ECO:0000313" key="11">
    <source>
        <dbReference type="Proteomes" id="UP001629059"/>
    </source>
</evidence>
<dbReference type="InterPro" id="IPR036852">
    <property type="entry name" value="Peptidase_S8/S53_dom_sf"/>
</dbReference>
<dbReference type="InterPro" id="IPR015500">
    <property type="entry name" value="Peptidase_S8_subtilisin-rel"/>
</dbReference>
<dbReference type="NCBIfam" id="TIGR04183">
    <property type="entry name" value="Por_Secre_tail"/>
    <property type="match status" value="1"/>
</dbReference>
<comment type="similarity">
    <text evidence="1 6">Belongs to the peptidase S8 family.</text>
</comment>
<protein>
    <submittedName>
        <fullName evidence="10">S8 family serine peptidase</fullName>
    </submittedName>
</protein>
<dbReference type="SUPFAM" id="SSF49785">
    <property type="entry name" value="Galactose-binding domain-like"/>
    <property type="match status" value="1"/>
</dbReference>
<feature type="domain" description="Peptidase S8/S53" evidence="8">
    <location>
        <begin position="165"/>
        <end position="408"/>
    </location>
</feature>
<evidence type="ECO:0000259" key="9">
    <source>
        <dbReference type="Pfam" id="PF18962"/>
    </source>
</evidence>
<evidence type="ECO:0000256" key="5">
    <source>
        <dbReference type="ARBA" id="ARBA00022825"/>
    </source>
</evidence>
<evidence type="ECO:0000256" key="4">
    <source>
        <dbReference type="ARBA" id="ARBA00022801"/>
    </source>
</evidence>
<feature type="signal peptide" evidence="7">
    <location>
        <begin position="1"/>
        <end position="24"/>
    </location>
</feature>
<evidence type="ECO:0000259" key="8">
    <source>
        <dbReference type="Pfam" id="PF00082"/>
    </source>
</evidence>
<dbReference type="Pfam" id="PF18962">
    <property type="entry name" value="Por_Secre_tail"/>
    <property type="match status" value="1"/>
</dbReference>